<dbReference type="OrthoDB" id="303066at2759"/>
<feature type="transmembrane region" description="Helical" evidence="9">
    <location>
        <begin position="1253"/>
        <end position="1270"/>
    </location>
</feature>
<feature type="domain" description="RING-type" evidence="10">
    <location>
        <begin position="3351"/>
        <end position="3391"/>
    </location>
</feature>
<evidence type="ECO:0000313" key="12">
    <source>
        <dbReference type="Proteomes" id="UP000327157"/>
    </source>
</evidence>
<evidence type="ECO:0000256" key="4">
    <source>
        <dbReference type="ARBA" id="ARBA00022989"/>
    </source>
</evidence>
<dbReference type="Pfam" id="PF25288">
    <property type="entry name" value="PIEZO"/>
    <property type="match status" value="1"/>
</dbReference>
<feature type="transmembrane region" description="Helical" evidence="9">
    <location>
        <begin position="179"/>
        <end position="201"/>
    </location>
</feature>
<dbReference type="PANTHER" id="PTHR13167">
    <property type="entry name" value="PIEZO-TYPE MECHANOSENSITIVE ION CHANNEL COMPONENT"/>
    <property type="match status" value="1"/>
</dbReference>
<feature type="transmembrane region" description="Helical" evidence="9">
    <location>
        <begin position="1944"/>
        <end position="1967"/>
    </location>
</feature>
<dbReference type="Pfam" id="PF24874">
    <property type="entry name" value="Piezo_THU9_anchor"/>
    <property type="match status" value="1"/>
</dbReference>
<feature type="compositionally biased region" description="Low complexity" evidence="8">
    <location>
        <begin position="2925"/>
        <end position="2935"/>
    </location>
</feature>
<dbReference type="PANTHER" id="PTHR13167:SF25">
    <property type="entry name" value="PIEZO-TYPE MECHANOSENSITIVE ION CHANNEL COMPONENT"/>
    <property type="match status" value="1"/>
</dbReference>
<feature type="region of interest" description="Disordered" evidence="8">
    <location>
        <begin position="2848"/>
        <end position="2869"/>
    </location>
</feature>
<feature type="transmembrane region" description="Helical" evidence="9">
    <location>
        <begin position="1229"/>
        <end position="1247"/>
    </location>
</feature>
<keyword evidence="4 9" id="KW-1133">Transmembrane helix</keyword>
<comment type="caution">
    <text evidence="11">The sequence shown here is derived from an EMBL/GenBank/DDBJ whole genome shotgun (WGS) entry which is preliminary data.</text>
</comment>
<dbReference type="EMBL" id="SMOL01000709">
    <property type="protein sequence ID" value="KAB2600782.1"/>
    <property type="molecule type" value="Genomic_DNA"/>
</dbReference>
<feature type="transmembrane region" description="Helical" evidence="9">
    <location>
        <begin position="208"/>
        <end position="225"/>
    </location>
</feature>
<dbReference type="InterPro" id="IPR031334">
    <property type="entry name" value="Piezo_cap_dom"/>
</dbReference>
<dbReference type="InterPro" id="IPR027272">
    <property type="entry name" value="Piezo"/>
</dbReference>
<feature type="transmembrane region" description="Helical" evidence="9">
    <location>
        <begin position="345"/>
        <end position="364"/>
    </location>
</feature>
<evidence type="ECO:0000256" key="6">
    <source>
        <dbReference type="PROSITE-ProRule" id="PRU00175"/>
    </source>
</evidence>
<evidence type="ECO:0000256" key="7">
    <source>
        <dbReference type="SAM" id="Coils"/>
    </source>
</evidence>
<comment type="similarity">
    <text evidence="2">Belongs to the PIEZO (TC 1.A.75) family.</text>
</comment>
<keyword evidence="6" id="KW-0863">Zinc-finger</keyword>
<dbReference type="Pfam" id="PF12166">
    <property type="entry name" value="Piezo_cap"/>
    <property type="match status" value="1"/>
</dbReference>
<dbReference type="GO" id="GO:0071260">
    <property type="term" value="P:cellular response to mechanical stimulus"/>
    <property type="evidence" value="ECO:0007669"/>
    <property type="project" value="TreeGrafter"/>
</dbReference>
<dbReference type="GO" id="GO:0016020">
    <property type="term" value="C:membrane"/>
    <property type="evidence" value="ECO:0007669"/>
    <property type="project" value="UniProtKB-SubCell"/>
</dbReference>
<feature type="region of interest" description="Disordered" evidence="8">
    <location>
        <begin position="3310"/>
        <end position="3342"/>
    </location>
</feature>
<feature type="transmembrane region" description="Helical" evidence="9">
    <location>
        <begin position="487"/>
        <end position="515"/>
    </location>
</feature>
<feature type="transmembrane region" description="Helical" evidence="9">
    <location>
        <begin position="715"/>
        <end position="738"/>
    </location>
</feature>
<dbReference type="SUPFAM" id="SSF57850">
    <property type="entry name" value="RING/U-box"/>
    <property type="match status" value="1"/>
</dbReference>
<feature type="transmembrane region" description="Helical" evidence="9">
    <location>
        <begin position="52"/>
        <end position="77"/>
    </location>
</feature>
<feature type="region of interest" description="Disordered" evidence="8">
    <location>
        <begin position="2976"/>
        <end position="2999"/>
    </location>
</feature>
<keyword evidence="12" id="KW-1185">Reference proteome</keyword>
<feature type="transmembrane region" description="Helical" evidence="9">
    <location>
        <begin position="317"/>
        <end position="338"/>
    </location>
</feature>
<feature type="transmembrane region" description="Helical" evidence="9">
    <location>
        <begin position="660"/>
        <end position="680"/>
    </location>
</feature>
<dbReference type="InterPro" id="IPR056770">
    <property type="entry name" value="Piezo_THU9_anchor"/>
</dbReference>
<feature type="transmembrane region" description="Helical" evidence="9">
    <location>
        <begin position="12"/>
        <end position="40"/>
    </location>
</feature>
<dbReference type="Gene3D" id="3.30.40.10">
    <property type="entry name" value="Zinc/RING finger domain, C3HC4 (zinc finger)"/>
    <property type="match status" value="1"/>
</dbReference>
<feature type="transmembrane region" description="Helical" evidence="9">
    <location>
        <begin position="2158"/>
        <end position="2179"/>
    </location>
</feature>
<dbReference type="InterPro" id="IPR056768">
    <property type="entry name" value="THU_Piezo"/>
</dbReference>
<dbReference type="PROSITE" id="PS50089">
    <property type="entry name" value="ZF_RING_2"/>
    <property type="match status" value="1"/>
</dbReference>
<dbReference type="Proteomes" id="UP000327157">
    <property type="component" value="Unassembled WGS sequence"/>
</dbReference>
<feature type="transmembrane region" description="Helical" evidence="9">
    <location>
        <begin position="686"/>
        <end position="703"/>
    </location>
</feature>
<sequence length="3405" mass="386772">MGRLLGGFVLPLLLLTAAVINWSVLSLVDLIAFLLILFNAPKLGFHLGRQLLLSWIIVIFSLFVIFSQVIYLVIWAIEGNKWSGVDAWWANLIGFMILQSWKSPFVLYFLLLQLSVVAVALVDLYGNRFGLVSSCDSCWGCFSSAIERPICSHLRVAALLLLPAIQLVVGISRPSWVSLPFFIGSCIGLVDWSLTSNFLGLFRWWKPFHLYAGFNIVLLYVYQLPVEFPDMLQWVAKFIGLFKITLHSDWTEVCSSCSLLLFYTMLSCVKCDLEEMDFILSMKENNLMEQLLPSKHSFFIRESRSGVRHTNVLLKGAVFRTFSINFFTYGFPVSLFALSFWSFHFASICAFLLLAYVGYIIYAFPSLFRLHRLNGLLLVFILLWAASTYIFNVAFAFLNRKIGKNMDIWEMIGLWHYPIPGFFLLAQFCLGILVALGNLVNNSVFLCLSDEDGQPSNDNSTVEGEGETKVLLVATIAWGLRKSSRAIMLALIFLIAMKPGFIHAVYVIFFLMYLLSHNINRKMRQSLILLCEVHFALLYIIQINPISDTLEKKGTLSAEILSQLGLLQHESSWDFLQIALLACFCAIHNHGFEMLFSFSAIVQHTPSRPFGFSILKAGLNKSVLLSVYASSAIQYSHDNPSYERRIALFLGAIGQKFLSVYRSCGTYIAFLTILLTVYLVRPNYISFGYIFLLLVWIIGRQLVERTKKRLWFPLKAYAIVVFIFIYSLSSFPSIELWLSKFIDLYFYLGYDSEASSLQNVWESLAVLIVMQLYSYERRQSRYNRSDDAHVLEFGVLGFVKRFVIWHSNKILFIALFYASLSPISAFGFFYLLGLVICSSLPKASHFPSKSFLVYTGFLVTTEYLFQMWGRQAAMFPGQKHSYISLFLGFRVFKPGFWGLESGLRGKVLVIAACTLQYNVFRWLEKMPSTILNKGKWEEPCPLFVSAEDADANINGSIPSEDNKQSTDSKAISVKREGARSQSWPFFIPGSSQLPNHVSPKTGDSEGSSNNKYSFGYIWGSTKESHKWNKKRILALRKERFDTQKHIAKIYLKFWMENMFNLFGLEINMIALLLASFALLNAISMVYIALLATCIILNRHIIRKLWPILVFLFASILILEYFAIWRSLWSLSQPDETNAHCHDCWKSSTMYFSYCKYCWLGLIVDDPRMLISYFAVFMLACFKLRADNLSGFSVSSTYRQVISQRNNLFVWRDLSFETKSMWTFFDYLRLYCYCHLLDLVLALVLITGTIEYDILHLGYLAFALVFFRVRLEILKKRNKIFKFLRIYNFALIVLSLAYQSPFVGEFCAGKCETVDYVFEMIGFYKYDYGFRITARSALVEIIIFMLVSLQSYMFSSPEFDYVSRYLEAEQIGAIVREQEKKAAWKTAQLKHIRESEEKKHQRNLQVEKMKSEMLNLQIQLHSMNSVTNCGDSPAVSEGLRRRRSTSLNSNNDRGTSDKEGLQLKKEQILREDSLYPFELHESPAPVNVETPTVMESARDSIESLNCEITEVDDDVADGIFFTSSEKKDKVKGKARESPLISAVHLLGDGVSQVQSIGNQAVNNLVSFLNIDHEFDVSEHSSVEDGVYDEMESQKVKVSFNRSSSVQSDMSSDATSLQLGRILRHIWSQMRSNNDIVCYCCFILVFLWNFSLLSMVYLAALFLYALCVNSGPSYIFWVVMLIYTEVYILLQYLYQIIIQHWAFSVASDLLREWGFPEHKITSSFVVSSLPLFLVYLFTLLQSSITAKDGEWMSSTDFDFYRRNAFHGNEIPVSYSWSQKIKKLLQIMENAIKSIIRSFFRYWNSLTQGADSPPYFIQVSMDVRSWPEDGIQPEKIESGVNQLLKIIHDERCMEKTPNLCPFASRVHVQSIERSQENANVALVVFEVVYASPMTECGDSIEWYKSLTPAADVAKEILKAQDAGFVEEIGFPYPILSVIGGGKRDIDLYAYVFGADLTVFFLVAMFYQSVIKNKSEFLDVYQLEDQFPKEFVFILMIIFFLIVLDRIIYLCSFATGKVIFYLFNLILFTYSVTEYAWNMEPSHRHAGGLALRAIFLAKAVSLALQAIQLRHGIPHKSTLYRQFLTSEISRINYLGYRLYRALPFLYELRCALDWSCTTTSLTMYDWLKLEDIHASLYLVKCDAVLNRATHKQGDKQTKMTKCCNGICLFFILICVIWAPMLMYSSGNPTNIENPIKDASVQVDIKTASGRLTLYQTTLCEKFQWDKLDSDVNLDPEGYLDTYNKKDVQLICCESDASTLWLIPDVVQTRFIRSLDWDPNMAISFTWVLSRDRPKGKETVKYERSLESQDLPKQSDVQKVLNGSINSFRIYNIYPRYFRVTGSGDVRLLELEDNFISADLVLNRVNYEWWSFHDINSSDVNGCGGLTGPMAIIVSEETPPQGILGDTLSKFSIWGLYITFVLAVGRFIRLQCSDLRMRIPYENLPSCDRLIAICEDIYAARAEGELGVEEVLYWTLVKIYSKNPQNPKRLFTTEAHSLSHSLSLSLPPRHSPPTFSSSLSLRCCFFPATQKPQRSPGLIDLEGTGENTEELVLVVRSKKKMVNSGTRKGRGASFGKGSKNKRKLADPSPENATKPGSPLTVTPQSELPLEECQKLSDNESAEAGVVQPKEEVEVGDFECADWDDPIVCQLEELLLSYLQAIFRSAIKQVAEHGYSEEVAEKAVSRGGLYIGGKDPLENIVSDTLEVLKKEKDIDASNDQFFNLQHLVEYTMLEMISVVREVRPSLSVAEAMWWLLICDLNILLACTSEGDPFSALGFEESSDSSSPQLSSKADEANSSKPPPAHAQKNPPEALKFGSFRKHSHAPKEVTSEKDSLSSMLDSLEKCLGFTGENVQSISQTSTSEEKSGALKGRTKKELAALRKKSVHMDQNYSAYEKRGGFKSGKVTIGGFVLEKRLKPPPEIPDEQATVASSKSSAKAGATIPSSDGRHHASTKISSASLATGGTVTLPISYLRPTDPKLSQKSCLEKKSGPKAKTPASPKNHDCCAGLPCDDKSLGKDIPRDEIDELFLKAVPQLKDLVPLDYCAGIPYDKSLGKYVAQDERDELILNLVPRLEELHNELESWTNWANEKVMQVSHRLGKERAELKILRQEKAEAEKFKKEKQMLEENTVKRISELKNALSNATDQVEKATSKICRLELENSTLKEELSAAKRMAVESVARNQEALEREQKALKRAQVWEGLRSALQEELETGKKKVAQLQQDLGKAKNVHHQIEARWKREKMEKEKILAQADSIRKEREQCEALTKLEEDGIKLSAEYDMREYMEDIRKVESKLSELKLKSDSSRIAALRRGAAGSFGGSPSDRKGGLATKGNQNATSSKKVRNSPDLRQDRECVMCLSEEMSVVFLPCAHQVVCANCNELHKKQGMKDCPSCRTPIQRRINVRYAHP</sequence>
<keyword evidence="7" id="KW-0175">Coiled coil</keyword>
<feature type="transmembrane region" description="Helical" evidence="9">
    <location>
        <begin position="419"/>
        <end position="440"/>
    </location>
</feature>
<reference evidence="11 12" key="1">
    <citation type="submission" date="2019-09" db="EMBL/GenBank/DDBJ databases">
        <authorList>
            <person name="Ou C."/>
        </authorList>
    </citation>
    <scope>NUCLEOTIDE SEQUENCE [LARGE SCALE GENOMIC DNA]</scope>
    <source>
        <strain evidence="11">S2</strain>
        <tissue evidence="11">Leaf</tissue>
    </source>
</reference>
<feature type="transmembrane region" description="Helical" evidence="9">
    <location>
        <begin position="2045"/>
        <end position="2063"/>
    </location>
</feature>
<evidence type="ECO:0000256" key="1">
    <source>
        <dbReference type="ARBA" id="ARBA00004141"/>
    </source>
</evidence>
<organism evidence="11 12">
    <name type="scientific">Pyrus ussuriensis x Pyrus communis</name>
    <dbReference type="NCBI Taxonomy" id="2448454"/>
    <lineage>
        <taxon>Eukaryota</taxon>
        <taxon>Viridiplantae</taxon>
        <taxon>Streptophyta</taxon>
        <taxon>Embryophyta</taxon>
        <taxon>Tracheophyta</taxon>
        <taxon>Spermatophyta</taxon>
        <taxon>Magnoliopsida</taxon>
        <taxon>eudicotyledons</taxon>
        <taxon>Gunneridae</taxon>
        <taxon>Pentapetalae</taxon>
        <taxon>rosids</taxon>
        <taxon>fabids</taxon>
        <taxon>Rosales</taxon>
        <taxon>Rosaceae</taxon>
        <taxon>Amygdaloideae</taxon>
        <taxon>Maleae</taxon>
        <taxon>Pyrus</taxon>
    </lineage>
</organism>
<feature type="transmembrane region" description="Helical" evidence="9">
    <location>
        <begin position="105"/>
        <end position="125"/>
    </location>
</feature>
<dbReference type="InterPro" id="IPR001841">
    <property type="entry name" value="Znf_RING"/>
</dbReference>
<reference evidence="11 12" key="2">
    <citation type="submission" date="2019-11" db="EMBL/GenBank/DDBJ databases">
        <title>A de novo genome assembly of a pear dwarfing rootstock.</title>
        <authorList>
            <person name="Wang F."/>
            <person name="Wang J."/>
            <person name="Li S."/>
            <person name="Zhang Y."/>
            <person name="Fang M."/>
            <person name="Ma L."/>
            <person name="Zhao Y."/>
            <person name="Jiang S."/>
        </authorList>
    </citation>
    <scope>NUCLEOTIDE SEQUENCE [LARGE SCALE GENOMIC DNA]</scope>
    <source>
        <strain evidence="11">S2</strain>
        <tissue evidence="11">Leaf</tissue>
    </source>
</reference>
<feature type="transmembrane region" description="Helical" evidence="9">
    <location>
        <begin position="1076"/>
        <end position="1097"/>
    </location>
</feature>
<evidence type="ECO:0000313" key="11">
    <source>
        <dbReference type="EMBL" id="KAB2600782.1"/>
    </source>
</evidence>
<dbReference type="GO" id="GO:0042391">
    <property type="term" value="P:regulation of membrane potential"/>
    <property type="evidence" value="ECO:0007669"/>
    <property type="project" value="TreeGrafter"/>
</dbReference>
<feature type="transmembrane region" description="Helical" evidence="9">
    <location>
        <begin position="810"/>
        <end position="831"/>
    </location>
</feature>
<dbReference type="InterPro" id="IPR057611">
    <property type="entry name" value="PIEZO_dom"/>
</dbReference>
<gene>
    <name evidence="11" type="ORF">D8674_040369</name>
</gene>
<dbReference type="Pfam" id="PF20235">
    <property type="entry name" value="PIR2-like_helical"/>
    <property type="match status" value="1"/>
</dbReference>
<dbReference type="GO" id="GO:0005261">
    <property type="term" value="F:monoatomic cation channel activity"/>
    <property type="evidence" value="ECO:0007669"/>
    <property type="project" value="TreeGrafter"/>
</dbReference>
<dbReference type="InterPro" id="IPR013083">
    <property type="entry name" value="Znf_RING/FYVE/PHD"/>
</dbReference>
<accession>A0A5N5FHV9</accession>
<feature type="transmembrane region" description="Helical" evidence="9">
    <location>
        <begin position="1168"/>
        <end position="1185"/>
    </location>
</feature>
<evidence type="ECO:0000256" key="5">
    <source>
        <dbReference type="ARBA" id="ARBA00023136"/>
    </source>
</evidence>
<feature type="transmembrane region" description="Helical" evidence="9">
    <location>
        <begin position="1331"/>
        <end position="1353"/>
    </location>
</feature>
<protein>
    <recommendedName>
        <fullName evidence="10">RING-type domain-containing protein</fullName>
    </recommendedName>
</protein>
<dbReference type="InterPro" id="IPR046527">
    <property type="entry name" value="PIR2-like_helical"/>
</dbReference>
<feature type="transmembrane region" description="Helical" evidence="9">
    <location>
        <begin position="376"/>
        <end position="398"/>
    </location>
</feature>
<feature type="region of interest" description="Disordered" evidence="8">
    <location>
        <begin position="1424"/>
        <end position="1460"/>
    </location>
</feature>
<keyword evidence="3 9" id="KW-0812">Transmembrane</keyword>
<dbReference type="Pfam" id="PF23188">
    <property type="entry name" value="THU_Piezo1"/>
    <property type="match status" value="1"/>
</dbReference>
<feature type="coiled-coil region" evidence="7">
    <location>
        <begin position="3094"/>
        <end position="3297"/>
    </location>
</feature>
<evidence type="ECO:0000259" key="10">
    <source>
        <dbReference type="PROSITE" id="PS50089"/>
    </source>
</evidence>
<evidence type="ECO:0000256" key="8">
    <source>
        <dbReference type="SAM" id="MobiDB-lite"/>
    </source>
</evidence>
<dbReference type="GO" id="GO:0008381">
    <property type="term" value="F:mechanosensitive monoatomic ion channel activity"/>
    <property type="evidence" value="ECO:0007669"/>
    <property type="project" value="InterPro"/>
</dbReference>
<name>A0A5N5FHV9_9ROSA</name>
<feature type="transmembrane region" description="Helical" evidence="9">
    <location>
        <begin position="1987"/>
        <end position="2007"/>
    </location>
</feature>
<evidence type="ECO:0000256" key="9">
    <source>
        <dbReference type="SAM" id="Phobius"/>
    </source>
</evidence>
<comment type="subcellular location">
    <subcellularLocation>
        <location evidence="1">Membrane</location>
        <topology evidence="1">Multi-pass membrane protein</topology>
    </subcellularLocation>
</comment>
<keyword evidence="6" id="KW-0862">Zinc</keyword>
<feature type="region of interest" description="Disordered" evidence="8">
    <location>
        <begin position="2909"/>
        <end position="2952"/>
    </location>
</feature>
<dbReference type="Pfam" id="PF13920">
    <property type="entry name" value="zf-C3HC4_3"/>
    <property type="match status" value="1"/>
</dbReference>
<feature type="transmembrane region" description="Helical" evidence="9">
    <location>
        <begin position="2014"/>
        <end position="2033"/>
    </location>
</feature>
<feature type="transmembrane region" description="Helical" evidence="9">
    <location>
        <begin position="1104"/>
        <end position="1123"/>
    </location>
</feature>
<evidence type="ECO:0000256" key="3">
    <source>
        <dbReference type="ARBA" id="ARBA00022692"/>
    </source>
</evidence>
<feature type="transmembrane region" description="Helical" evidence="9">
    <location>
        <begin position="1672"/>
        <end position="1692"/>
    </location>
</feature>
<dbReference type="GO" id="GO:0008270">
    <property type="term" value="F:zinc ion binding"/>
    <property type="evidence" value="ECO:0007669"/>
    <property type="project" value="UniProtKB-KW"/>
</dbReference>
<feature type="region of interest" description="Disordered" evidence="8">
    <location>
        <begin position="2557"/>
        <end position="2599"/>
    </location>
</feature>
<keyword evidence="5 9" id="KW-0472">Membrane</keyword>
<keyword evidence="6" id="KW-0479">Metal-binding</keyword>
<proteinExistence type="inferred from homology"/>
<feature type="transmembrane region" description="Helical" evidence="9">
    <location>
        <begin position="1634"/>
        <end position="1660"/>
    </location>
</feature>
<feature type="transmembrane region" description="Helical" evidence="9">
    <location>
        <begin position="1282"/>
        <end position="1299"/>
    </location>
</feature>
<dbReference type="GO" id="GO:0050982">
    <property type="term" value="P:detection of mechanical stimulus"/>
    <property type="evidence" value="ECO:0007669"/>
    <property type="project" value="TreeGrafter"/>
</dbReference>
<feature type="transmembrane region" description="Helical" evidence="9">
    <location>
        <begin position="758"/>
        <end position="775"/>
    </location>
</feature>
<dbReference type="CDD" id="cd23128">
    <property type="entry name" value="RING-HC_MIP1-like"/>
    <property type="match status" value="1"/>
</dbReference>
<evidence type="ECO:0000256" key="2">
    <source>
        <dbReference type="ARBA" id="ARBA00007821"/>
    </source>
</evidence>
<feature type="region of interest" description="Disordered" evidence="8">
    <location>
        <begin position="2771"/>
        <end position="2806"/>
    </location>
</feature>